<dbReference type="EMBL" id="SDWJ01000002">
    <property type="protein sequence ID" value="MVZ98780.1"/>
    <property type="molecule type" value="Genomic_DNA"/>
</dbReference>
<dbReference type="SUPFAM" id="SSF53474">
    <property type="entry name" value="alpha/beta-Hydrolases"/>
    <property type="match status" value="1"/>
</dbReference>
<gene>
    <name evidence="2" type="ORF">EUU23_13890</name>
</gene>
<dbReference type="RefSeq" id="WP_160354636.1">
    <property type="nucleotide sequence ID" value="NZ_SDWJ01000002.1"/>
</dbReference>
<dbReference type="Gene3D" id="3.40.50.1820">
    <property type="entry name" value="alpha/beta hydrolase"/>
    <property type="match status" value="1"/>
</dbReference>
<dbReference type="InterPro" id="IPR000073">
    <property type="entry name" value="AB_hydrolase_1"/>
</dbReference>
<dbReference type="PANTHER" id="PTHR37946:SF1">
    <property type="entry name" value="SLL1969 PROTEIN"/>
    <property type="match status" value="1"/>
</dbReference>
<dbReference type="Pfam" id="PF00561">
    <property type="entry name" value="Abhydrolase_1"/>
    <property type="match status" value="1"/>
</dbReference>
<keyword evidence="2" id="KW-0378">Hydrolase</keyword>
<dbReference type="InterPro" id="IPR029058">
    <property type="entry name" value="AB_hydrolase_fold"/>
</dbReference>
<protein>
    <submittedName>
        <fullName evidence="2">Alpha/beta fold hydrolase</fullName>
    </submittedName>
</protein>
<proteinExistence type="predicted"/>
<keyword evidence="3" id="KW-1185">Reference proteome</keyword>
<evidence type="ECO:0000313" key="3">
    <source>
        <dbReference type="Proteomes" id="UP000471147"/>
    </source>
</evidence>
<dbReference type="GO" id="GO:0016787">
    <property type="term" value="F:hydrolase activity"/>
    <property type="evidence" value="ECO:0007669"/>
    <property type="project" value="UniProtKB-KW"/>
</dbReference>
<organism evidence="2 3">
    <name type="scientific">Sphingorhabdus profundilacus</name>
    <dbReference type="NCBI Taxonomy" id="2509718"/>
    <lineage>
        <taxon>Bacteria</taxon>
        <taxon>Pseudomonadati</taxon>
        <taxon>Pseudomonadota</taxon>
        <taxon>Alphaproteobacteria</taxon>
        <taxon>Sphingomonadales</taxon>
        <taxon>Sphingomonadaceae</taxon>
        <taxon>Sphingorhabdus</taxon>
    </lineage>
</organism>
<feature type="domain" description="AB hydrolase-1" evidence="1">
    <location>
        <begin position="102"/>
        <end position="157"/>
    </location>
</feature>
<reference evidence="2 3" key="1">
    <citation type="submission" date="2019-01" db="EMBL/GenBank/DDBJ databases">
        <title>Sphingorhabdus lacus sp.nov., isolated from an oligotrophic freshwater lake.</title>
        <authorList>
            <person name="Park M."/>
        </authorList>
    </citation>
    <scope>NUCLEOTIDE SEQUENCE [LARGE SCALE GENOMIC DNA]</scope>
    <source>
        <strain evidence="2 3">IMCC26285</strain>
    </source>
</reference>
<dbReference type="PANTHER" id="PTHR37946">
    <property type="entry name" value="SLL1969 PROTEIN"/>
    <property type="match status" value="1"/>
</dbReference>
<sequence>MATRFSRLSYSDAIVRTSSGVGRGTDAPALPLLAREALSFAYMRTSAAFASTVELDVAGNGRPVMIVPGFMASDQTTSRLRRSLQDAGFSAHGWGLGRNKGIKADIFERLDKRVAELDIDAPITLVGWSLGGLIAREYAKVSRHNVAKVVTLGSPFSGDPRANNAWRLYEFVAGYKVDNPPLDVTLSEKPPVPTCAFWSQNDGVVAPGSACGLIHESDQQIELDCSHMAFVARPDAIRAIARALV</sequence>
<dbReference type="AlphaFoldDB" id="A0A6I4M4J3"/>
<dbReference type="OrthoDB" id="7389193at2"/>
<comment type="caution">
    <text evidence="2">The sequence shown here is derived from an EMBL/GenBank/DDBJ whole genome shotgun (WGS) entry which is preliminary data.</text>
</comment>
<name>A0A6I4M4J3_9SPHN</name>
<evidence type="ECO:0000313" key="2">
    <source>
        <dbReference type="EMBL" id="MVZ98780.1"/>
    </source>
</evidence>
<dbReference type="Proteomes" id="UP000471147">
    <property type="component" value="Unassembled WGS sequence"/>
</dbReference>
<accession>A0A6I4M4J3</accession>
<evidence type="ECO:0000259" key="1">
    <source>
        <dbReference type="Pfam" id="PF00561"/>
    </source>
</evidence>